<dbReference type="InterPro" id="IPR049900">
    <property type="entry name" value="PKS_mFAS_DH"/>
</dbReference>
<dbReference type="Gene3D" id="3.90.180.10">
    <property type="entry name" value="Medium-chain alcohol dehydrogenases, catalytic domain"/>
    <property type="match status" value="1"/>
</dbReference>
<feature type="region of interest" description="N-terminal hotdog fold" evidence="8">
    <location>
        <begin position="489"/>
        <end position="611"/>
    </location>
</feature>
<dbReference type="Gene3D" id="1.10.1200.10">
    <property type="entry name" value="ACP-like"/>
    <property type="match status" value="1"/>
</dbReference>
<dbReference type="Pfam" id="PF14765">
    <property type="entry name" value="PS-DH"/>
    <property type="match status" value="1"/>
</dbReference>
<dbReference type="InterPro" id="IPR020806">
    <property type="entry name" value="PKS_PP-bd"/>
</dbReference>
<dbReference type="InterPro" id="IPR036736">
    <property type="entry name" value="ACP-like_sf"/>
</dbReference>
<evidence type="ECO:0000256" key="3">
    <source>
        <dbReference type="ARBA" id="ARBA00022553"/>
    </source>
</evidence>
<dbReference type="SUPFAM" id="SSF47336">
    <property type="entry name" value="ACP-like"/>
    <property type="match status" value="1"/>
</dbReference>
<dbReference type="InterPro" id="IPR020807">
    <property type="entry name" value="PKS_DH"/>
</dbReference>
<dbReference type="CDD" id="cd05195">
    <property type="entry name" value="enoyl_red"/>
    <property type="match status" value="1"/>
</dbReference>
<dbReference type="Pfam" id="PF08240">
    <property type="entry name" value="ADH_N"/>
    <property type="match status" value="1"/>
</dbReference>
<feature type="active site" description="Proton donor; for dehydratase activity" evidence="8">
    <location>
        <position position="685"/>
    </location>
</feature>
<feature type="compositionally biased region" description="Basic and acidic residues" evidence="9">
    <location>
        <begin position="839"/>
        <end position="850"/>
    </location>
</feature>
<keyword evidence="7" id="KW-0012">Acyltransferase</keyword>
<evidence type="ECO:0000259" key="11">
    <source>
        <dbReference type="PROSITE" id="PS52019"/>
    </source>
</evidence>
<dbReference type="GO" id="GO:0006633">
    <property type="term" value="P:fatty acid biosynthetic process"/>
    <property type="evidence" value="ECO:0007669"/>
    <property type="project" value="TreeGrafter"/>
</dbReference>
<evidence type="ECO:0000256" key="6">
    <source>
        <dbReference type="ARBA" id="ARBA00023268"/>
    </source>
</evidence>
<dbReference type="Gene3D" id="3.30.70.3290">
    <property type="match status" value="1"/>
</dbReference>
<dbReference type="GO" id="GO:0017000">
    <property type="term" value="P:antibiotic biosynthetic process"/>
    <property type="evidence" value="ECO:0007669"/>
    <property type="project" value="UniProtKB-KW"/>
</dbReference>
<name>A0A2A2DGV0_9ACTN</name>
<evidence type="ECO:0000256" key="9">
    <source>
        <dbReference type="SAM" id="MobiDB-lite"/>
    </source>
</evidence>
<reference evidence="12 13" key="1">
    <citation type="submission" date="2017-08" db="EMBL/GenBank/DDBJ databases">
        <title>Genome sequence of Streptomyces albireticuli NRRL B-1670.</title>
        <authorList>
            <person name="Graham D.E."/>
            <person name="Mahan K.M."/>
            <person name="Klingeman D.M."/>
            <person name="Hettich R.L."/>
            <person name="Parry R.J."/>
            <person name="Spain J.C."/>
        </authorList>
    </citation>
    <scope>NUCLEOTIDE SEQUENCE [LARGE SCALE GENOMIC DNA]</scope>
    <source>
        <strain evidence="12 13">NRRL B-1670</strain>
    </source>
</reference>
<keyword evidence="4" id="KW-0808">Transferase</keyword>
<evidence type="ECO:0000256" key="1">
    <source>
        <dbReference type="ARBA" id="ARBA00004792"/>
    </source>
</evidence>
<dbReference type="SMART" id="SM00829">
    <property type="entry name" value="PKS_ER"/>
    <property type="match status" value="1"/>
</dbReference>
<dbReference type="EMBL" id="NSJV01000043">
    <property type="protein sequence ID" value="PAU50540.1"/>
    <property type="molecule type" value="Genomic_DNA"/>
</dbReference>
<dbReference type="InterPro" id="IPR049551">
    <property type="entry name" value="PKS_DH_C"/>
</dbReference>
<dbReference type="InterPro" id="IPR055123">
    <property type="entry name" value="SpnB-like_Rossmann"/>
</dbReference>
<dbReference type="Proteomes" id="UP000218944">
    <property type="component" value="Unassembled WGS sequence"/>
</dbReference>
<dbReference type="GO" id="GO:0008270">
    <property type="term" value="F:zinc ion binding"/>
    <property type="evidence" value="ECO:0007669"/>
    <property type="project" value="InterPro"/>
</dbReference>
<dbReference type="InterPro" id="IPR049552">
    <property type="entry name" value="PKS_DH_N"/>
</dbReference>
<evidence type="ECO:0000313" key="13">
    <source>
        <dbReference type="Proteomes" id="UP000218944"/>
    </source>
</evidence>
<keyword evidence="2" id="KW-0596">Phosphopantetheine</keyword>
<organism evidence="12 13">
    <name type="scientific">Streptomyces albireticuli</name>
    <dbReference type="NCBI Taxonomy" id="1940"/>
    <lineage>
        <taxon>Bacteria</taxon>
        <taxon>Bacillati</taxon>
        <taxon>Actinomycetota</taxon>
        <taxon>Actinomycetes</taxon>
        <taxon>Kitasatosporales</taxon>
        <taxon>Streptomycetaceae</taxon>
        <taxon>Streptomyces</taxon>
    </lineage>
</organism>
<keyword evidence="13" id="KW-1185">Reference proteome</keyword>
<dbReference type="InterPro" id="IPR009081">
    <property type="entry name" value="PP-bd_ACP"/>
</dbReference>
<dbReference type="PROSITE" id="PS52019">
    <property type="entry name" value="PKS_MFAS_DH"/>
    <property type="match status" value="1"/>
</dbReference>
<dbReference type="GO" id="GO:0031177">
    <property type="term" value="F:phosphopantetheine binding"/>
    <property type="evidence" value="ECO:0007669"/>
    <property type="project" value="InterPro"/>
</dbReference>
<dbReference type="InterPro" id="IPR016036">
    <property type="entry name" value="Malonyl_transacylase_ACP-bd"/>
</dbReference>
<feature type="region of interest" description="Disordered" evidence="9">
    <location>
        <begin position="989"/>
        <end position="1013"/>
    </location>
</feature>
<sequence>SFGLSGTNARVVIEDPPAPTAGDVWSEEWWHGVTVPLMMSAHNEAALRDQARRLRADLLAHPELHPADVGYTLITTRSRFEQRAAVVGENFTELIAALDDLVEGRPHPLVMKGTAGGTADHVVFVFPGQGSQWAEMADGLADRSRAFRESVRACDAALRPYLGWSVLDVLDREPGAPSLERVDVVQPVLFTMMVSLAATWRSLGVEPAAVVGHSQGEIAAAYVAGGLSLDDAARIVALRSRAWLRLAGKGGMVAVPMRAADLRTRLAAWGDRLAVAAVNSPETCAVAGDPDALAGLVAELTAEGVHARPIPGVDTAGHSPHVDALQDHLLEVLAPVAPRSSAIPFYSTVTGGLLDTAKLDADYWYRNMREPVEFEQATRALLEDGHDAFLETAPHPMLAVSLQETITDAGASAAVLGTLRRGQGGPRWLGAAVCRAYTHGVEIDAEAVFGPDSRQVTLPTYPFQRERYWYSPTARGGDPASLGLDVADHPLLGGGVELPGSGEHVYTARVGVDGAPWLADHALMGSVLLPGAAFADLALWAGRQAGTGRIEELTLAAPLVVPGTGGRRLRLTVGAPGADDARRFTVHGRAEGAAAWTLHAEGLLTGDDGTADADGTGIAPPPGAEPLDTGDFYERFAELGYGYGPYFRGLVSAHRSGADLHAEVALPERARADAARFGLHPALLDAALQAMSLGGFFPEDGRVRMPFALRDVRLHRTGADRLHVRISPVAEDAVRVECADPDGRPVAEIGSILMRTVEAEQLLDGRPVSADALFHVAWRALPGTTTPPARWILAGPDALGLAGSADAHLPGLLTAPGEPAPETAGVSVPGAVVPGAPDGHGDTAGDPERDARAFADGPAPDAVVFGVPAGAIDPTGDPERDARALADGVGAVVSRTLEAVQHWLGSPSAPERTRLVVATRGAVAVRGDADVTDPAAAAVWGLLRSAQAEEPGRFVLVDLDDDPASVRALPAALATGEPQTAVRAGTVHVPRLTRPGGPGRTPSGSLTPPDGPGAWRLRRGADATLDGLALVPAPDADAPLEPGQVRVAVRATGVNFRDALIALGMYPGEAEMGTEGAGIVTETGPGVTRFAPGDRVLGMWDGGFGPVCVADHRLLAPVPDGWTFATAASVPAVFLSAYYGLVTLAGLRAGETVLVHAAAGGVGMAALQIARHLGAEVLATASPGKWETLRGLGVPAERLASSRTLDFATAFAGTNGAAGADVVLNSLTKEFTDASLGLLAPGGRFLELGKTDVRDPARVAEDHPGVRYRAFDLNEAGPEALGRMLTELMDLFARGALHPLPVTPHDVRRAPEALRTISQARHVGKLVLTMPPAFGPYGTVLVTGGTGTLGARIARHLVARHGVRHLLLASRGGPDGAGAPELVEELTTMGASATVAACDVADPGALRRLLASVPAAHPLTAVVHSAGVLDDGVLTALTPDRMRRALAPKLDAAAHLDALTRDLDLTAFVLFSSSSGLLGSPAQGNYAAANAALDALASRRRAAGLPAVSLAWGLWSDTSRMAGTLDQENLRRRFARNGFPPMSAGQGTALLDAALALDEAVQVPMRLDPAALRAAGTVPPLLSELVTAAPADRAGARAGGTGPGAGTGEELAARLAALSPEERHDRLLDLVREHVAAVLGHDSADGIRSDRPFKDAGFDSLTAVEMRNRVGAATGLRLPATLVFDHPTPAAMAGHLDGLLTAARPSAAAPLLAELDRIEAALAALTPDALATTAPAPDGDDGWSGVARRLDALADRWRGLHDPAAAPGGPGDPDDGPAEDIADALRGADDDEIFAFIDERYGTS</sequence>
<protein>
    <submittedName>
        <fullName evidence="12">Polyketide synthase subunit</fullName>
    </submittedName>
</protein>
<dbReference type="InterPro" id="IPR016035">
    <property type="entry name" value="Acyl_Trfase/lysoPLipase"/>
</dbReference>
<dbReference type="InterPro" id="IPR036291">
    <property type="entry name" value="NAD(P)-bd_dom_sf"/>
</dbReference>
<feature type="region of interest" description="C-terminal hotdog fold" evidence="8">
    <location>
        <begin position="624"/>
        <end position="763"/>
    </location>
</feature>
<dbReference type="InterPro" id="IPR001227">
    <property type="entry name" value="Ac_transferase_dom_sf"/>
</dbReference>
<dbReference type="Gene3D" id="3.40.50.720">
    <property type="entry name" value="NAD(P)-binding Rossmann-like Domain"/>
    <property type="match status" value="1"/>
</dbReference>
<feature type="domain" description="PKS/mFAS DH" evidence="11">
    <location>
        <begin position="489"/>
        <end position="763"/>
    </location>
</feature>
<evidence type="ECO:0000259" key="10">
    <source>
        <dbReference type="PROSITE" id="PS50075"/>
    </source>
</evidence>
<dbReference type="SMART" id="SM00826">
    <property type="entry name" value="PKS_DH"/>
    <property type="match status" value="1"/>
</dbReference>
<keyword evidence="3" id="KW-0597">Phosphoprotein</keyword>
<dbReference type="InterPro" id="IPR014043">
    <property type="entry name" value="Acyl_transferase_dom"/>
</dbReference>
<dbReference type="Pfam" id="PF08659">
    <property type="entry name" value="KR"/>
    <property type="match status" value="1"/>
</dbReference>
<proteinExistence type="predicted"/>
<evidence type="ECO:0000313" key="12">
    <source>
        <dbReference type="EMBL" id="PAU50540.1"/>
    </source>
</evidence>
<dbReference type="InterPro" id="IPR013154">
    <property type="entry name" value="ADH-like_N"/>
</dbReference>
<dbReference type="SMART" id="SM00823">
    <property type="entry name" value="PKS_PP"/>
    <property type="match status" value="1"/>
</dbReference>
<evidence type="ECO:0000256" key="5">
    <source>
        <dbReference type="ARBA" id="ARBA00023194"/>
    </source>
</evidence>
<dbReference type="Pfam" id="PF00550">
    <property type="entry name" value="PP-binding"/>
    <property type="match status" value="1"/>
</dbReference>
<dbReference type="Pfam" id="PF13602">
    <property type="entry name" value="ADH_zinc_N_2"/>
    <property type="match status" value="1"/>
</dbReference>
<dbReference type="PROSITE" id="PS50075">
    <property type="entry name" value="CARRIER"/>
    <property type="match status" value="1"/>
</dbReference>
<keyword evidence="5" id="KW-0045">Antibiotic biosynthesis</keyword>
<feature type="region of interest" description="Disordered" evidence="9">
    <location>
        <begin position="1760"/>
        <end position="1782"/>
    </location>
</feature>
<accession>A0A2A2DGV0</accession>
<dbReference type="PROSITE" id="PS00012">
    <property type="entry name" value="PHOSPHOPANTETHEINE"/>
    <property type="match status" value="1"/>
</dbReference>
<dbReference type="SMART" id="SM01294">
    <property type="entry name" value="PKS_PP_betabranch"/>
    <property type="match status" value="1"/>
</dbReference>
<dbReference type="Pfam" id="PF00698">
    <property type="entry name" value="Acyl_transf_1"/>
    <property type="match status" value="1"/>
</dbReference>
<dbReference type="Pfam" id="PF22953">
    <property type="entry name" value="SpnB_Rossmann"/>
    <property type="match status" value="1"/>
</dbReference>
<evidence type="ECO:0000256" key="7">
    <source>
        <dbReference type="ARBA" id="ARBA00023315"/>
    </source>
</evidence>
<dbReference type="InterPro" id="IPR050091">
    <property type="entry name" value="PKS_NRPS_Biosynth_Enz"/>
</dbReference>
<feature type="compositionally biased region" description="Low complexity" evidence="9">
    <location>
        <begin position="824"/>
        <end position="837"/>
    </location>
</feature>
<dbReference type="InterPro" id="IPR057326">
    <property type="entry name" value="KR_dom"/>
</dbReference>
<dbReference type="InterPro" id="IPR042104">
    <property type="entry name" value="PKS_dehydratase_sf"/>
</dbReference>
<dbReference type="SUPFAM" id="SSF50129">
    <property type="entry name" value="GroES-like"/>
    <property type="match status" value="1"/>
</dbReference>
<feature type="non-terminal residue" evidence="12">
    <location>
        <position position="1"/>
    </location>
</feature>
<feature type="region of interest" description="Disordered" evidence="9">
    <location>
        <begin position="813"/>
        <end position="850"/>
    </location>
</feature>
<evidence type="ECO:0000256" key="4">
    <source>
        <dbReference type="ARBA" id="ARBA00022679"/>
    </source>
</evidence>
<dbReference type="SMART" id="SM00822">
    <property type="entry name" value="PKS_KR"/>
    <property type="match status" value="1"/>
</dbReference>
<evidence type="ECO:0000256" key="2">
    <source>
        <dbReference type="ARBA" id="ARBA00022450"/>
    </source>
</evidence>
<dbReference type="InterPro" id="IPR006162">
    <property type="entry name" value="Ppantetheine_attach_site"/>
</dbReference>
<dbReference type="RefSeq" id="WP_143593006.1">
    <property type="nucleotide sequence ID" value="NZ_NSJV01000043.1"/>
</dbReference>
<feature type="compositionally biased region" description="Acidic residues" evidence="9">
    <location>
        <begin position="1772"/>
        <end position="1782"/>
    </location>
</feature>
<dbReference type="Gene3D" id="3.10.129.110">
    <property type="entry name" value="Polyketide synthase dehydratase"/>
    <property type="match status" value="1"/>
</dbReference>
<comment type="pathway">
    <text evidence="1">Antibiotic biosynthesis.</text>
</comment>
<dbReference type="FunFam" id="3.40.366.10:FF:000002">
    <property type="entry name" value="Probable polyketide synthase 2"/>
    <property type="match status" value="1"/>
</dbReference>
<feature type="active site" description="Proton acceptor; for dehydratase activity" evidence="8">
    <location>
        <position position="521"/>
    </location>
</feature>
<dbReference type="Gene3D" id="3.40.366.10">
    <property type="entry name" value="Malonyl-Coenzyme A Acyl Carrier Protein, domain 2"/>
    <property type="match status" value="1"/>
</dbReference>
<dbReference type="Gene3D" id="3.40.50.11460">
    <property type="match status" value="1"/>
</dbReference>
<dbReference type="FunFam" id="1.10.1200.10:FF:000007">
    <property type="entry name" value="Probable polyketide synthase pks17"/>
    <property type="match status" value="1"/>
</dbReference>
<dbReference type="PANTHER" id="PTHR43775:SF51">
    <property type="entry name" value="INACTIVE PHENOLPHTHIOCEROL SYNTHESIS POLYKETIDE SYNTHASE TYPE I PKS1-RELATED"/>
    <property type="match status" value="1"/>
</dbReference>
<dbReference type="InterPro" id="IPR002364">
    <property type="entry name" value="Quin_OxRdtase/zeta-crystal_CS"/>
</dbReference>
<dbReference type="SUPFAM" id="SSF55048">
    <property type="entry name" value="Probable ACP-binding domain of malonyl-CoA ACP transacylase"/>
    <property type="match status" value="1"/>
</dbReference>
<feature type="domain" description="Carrier" evidence="10">
    <location>
        <begin position="1625"/>
        <end position="1700"/>
    </location>
</feature>
<comment type="caution">
    <text evidence="12">The sequence shown here is derived from an EMBL/GenBank/DDBJ whole genome shotgun (WGS) entry which is preliminary data.</text>
</comment>
<dbReference type="PROSITE" id="PS01162">
    <property type="entry name" value="QOR_ZETA_CRYSTAL"/>
    <property type="match status" value="1"/>
</dbReference>
<dbReference type="PANTHER" id="PTHR43775">
    <property type="entry name" value="FATTY ACID SYNTHASE"/>
    <property type="match status" value="1"/>
</dbReference>
<dbReference type="FunFam" id="3.90.180.10:FF:000032">
    <property type="entry name" value="Probable polyketide synthase pks1"/>
    <property type="match status" value="1"/>
</dbReference>
<keyword evidence="6" id="KW-0511">Multifunctional enzyme</keyword>
<dbReference type="InterPro" id="IPR013968">
    <property type="entry name" value="PKS_KR"/>
</dbReference>
<dbReference type="SUPFAM" id="SSF52151">
    <property type="entry name" value="FabD/lysophospholipase-like"/>
    <property type="match status" value="1"/>
</dbReference>
<evidence type="ECO:0000256" key="8">
    <source>
        <dbReference type="PROSITE-ProRule" id="PRU01363"/>
    </source>
</evidence>
<dbReference type="Pfam" id="PF21089">
    <property type="entry name" value="PKS_DH_N"/>
    <property type="match status" value="1"/>
</dbReference>
<dbReference type="SMART" id="SM00827">
    <property type="entry name" value="PKS_AT"/>
    <property type="match status" value="1"/>
</dbReference>
<dbReference type="GO" id="GO:0016491">
    <property type="term" value="F:oxidoreductase activity"/>
    <property type="evidence" value="ECO:0007669"/>
    <property type="project" value="InterPro"/>
</dbReference>
<feature type="compositionally biased region" description="Low complexity" evidence="9">
    <location>
        <begin position="990"/>
        <end position="1008"/>
    </location>
</feature>
<dbReference type="SUPFAM" id="SSF51735">
    <property type="entry name" value="NAD(P)-binding Rossmann-fold domains"/>
    <property type="match status" value="3"/>
</dbReference>
<dbReference type="InterPro" id="IPR011032">
    <property type="entry name" value="GroES-like_sf"/>
</dbReference>
<dbReference type="CDD" id="cd08956">
    <property type="entry name" value="KR_3_FAS_SDR_x"/>
    <property type="match status" value="1"/>
</dbReference>
<dbReference type="Pfam" id="PF22621">
    <property type="entry name" value="CurL-like_PKS_C"/>
    <property type="match status" value="1"/>
</dbReference>
<gene>
    <name evidence="12" type="ORF">CK936_02030</name>
</gene>
<dbReference type="GO" id="GO:0004312">
    <property type="term" value="F:fatty acid synthase activity"/>
    <property type="evidence" value="ECO:0007669"/>
    <property type="project" value="TreeGrafter"/>
</dbReference>
<dbReference type="InterPro" id="IPR020843">
    <property type="entry name" value="ER"/>
</dbReference>